<feature type="binding site" evidence="2">
    <location>
        <position position="361"/>
    </location>
    <ligand>
        <name>Ni(2+)</name>
        <dbReference type="ChEBI" id="CHEBI:49786"/>
    </ligand>
</feature>
<dbReference type="PROSITE" id="PS00507">
    <property type="entry name" value="NI_HGENASE_L_1"/>
    <property type="match status" value="1"/>
</dbReference>
<dbReference type="PANTHER" id="PTHR43485">
    <property type="entry name" value="HYDROGENASE-4 COMPONENT G"/>
    <property type="match status" value="1"/>
</dbReference>
<accession>A0A7C4Q3H8</accession>
<dbReference type="AlphaFoldDB" id="A0A7C4Q3H8"/>
<comment type="cofactor">
    <cofactor evidence="2">
        <name>Fe cation</name>
        <dbReference type="ChEBI" id="CHEBI:24875"/>
    </cofactor>
</comment>
<keyword evidence="2" id="KW-0408">Iron</keyword>
<dbReference type="GO" id="GO:0016151">
    <property type="term" value="F:nickel cation binding"/>
    <property type="evidence" value="ECO:0007669"/>
    <property type="project" value="InterPro"/>
</dbReference>
<dbReference type="InterPro" id="IPR029014">
    <property type="entry name" value="NiFe-Hase_large"/>
</dbReference>
<feature type="binding site" evidence="2">
    <location>
        <position position="74"/>
    </location>
    <ligand>
        <name>Ni(2+)</name>
        <dbReference type="ChEBI" id="CHEBI:49786"/>
    </ligand>
</feature>
<keyword evidence="2" id="KW-0479">Metal-binding</keyword>
<dbReference type="GO" id="GO:0051287">
    <property type="term" value="F:NAD binding"/>
    <property type="evidence" value="ECO:0007669"/>
    <property type="project" value="InterPro"/>
</dbReference>
<dbReference type="PANTHER" id="PTHR43485:SF1">
    <property type="entry name" value="FORMATE HYDROGENLYASE SUBUNIT 5-RELATED"/>
    <property type="match status" value="1"/>
</dbReference>
<protein>
    <submittedName>
        <fullName evidence="4">NADH dehydrogenase subunit</fullName>
    </submittedName>
</protein>
<dbReference type="InterPro" id="IPR001135">
    <property type="entry name" value="NADH_Q_OxRdtase_suD"/>
</dbReference>
<dbReference type="InterPro" id="IPR052197">
    <property type="entry name" value="ComplexI_49kDa-like"/>
</dbReference>
<dbReference type="GO" id="GO:0008901">
    <property type="term" value="F:ferredoxin hydrogenase activity"/>
    <property type="evidence" value="ECO:0007669"/>
    <property type="project" value="InterPro"/>
</dbReference>
<sequence>MTFEPQGENRFIVPIGPQHPALKEPGHFEFVVDGEIVTGASVRLGYVHRGIEKGAEDRTWTQNLYLMERICGICSHIHATAFVQGVEKLAGVEAPPRARAIREIFAELERIHSHMLWLGVAAHEGGFDALFMYSWRDREVVMDMLEMLSGNRVHYSANLIGGVKYDIPLEMMDKIREGLNYLEERLLHYLDVVNNDETFIGRTRGIGTMTREQAQLLGAVGPTARASNFAYDVRVDAPYAAYAEFPVEMVVAKEGDLHARFVVRILETMESIRVLRRIFDNMPESELVTRVPRRIPAGETISRVEAPRGELFYFIASNGGEKPERVKVRTPSLCNWGTVITLAVGHKLADMPMILAGIDPCFSCNDRLVMVKRNRQDPQVWTWADLRNYGIEYYR</sequence>
<dbReference type="InterPro" id="IPR001501">
    <property type="entry name" value="Ni-dep_hyd_lsu"/>
</dbReference>
<organism evidence="4">
    <name type="scientific">Bellilinea caldifistulae</name>
    <dbReference type="NCBI Taxonomy" id="360411"/>
    <lineage>
        <taxon>Bacteria</taxon>
        <taxon>Bacillati</taxon>
        <taxon>Chloroflexota</taxon>
        <taxon>Anaerolineae</taxon>
        <taxon>Anaerolineales</taxon>
        <taxon>Anaerolineaceae</taxon>
        <taxon>Bellilinea</taxon>
    </lineage>
</organism>
<comment type="cofactor">
    <cofactor evidence="2">
        <name>Ni(2+)</name>
        <dbReference type="ChEBI" id="CHEBI:49786"/>
    </cofactor>
</comment>
<feature type="binding site" evidence="2">
    <location>
        <position position="52"/>
    </location>
    <ligand>
        <name>Mg(2+)</name>
        <dbReference type="ChEBI" id="CHEBI:18420"/>
    </ligand>
</feature>
<dbReference type="Pfam" id="PF00346">
    <property type="entry name" value="Complex1_49kDa"/>
    <property type="match status" value="2"/>
</dbReference>
<feature type="binding site" evidence="2">
    <location>
        <position position="328"/>
    </location>
    <ligand>
        <name>Mg(2+)</name>
        <dbReference type="ChEBI" id="CHEBI:18420"/>
    </ligand>
</feature>
<feature type="binding site" evidence="2">
    <location>
        <position position="364"/>
    </location>
    <ligand>
        <name>Fe cation</name>
        <dbReference type="ChEBI" id="CHEBI:24875"/>
    </ligand>
</feature>
<dbReference type="GO" id="GO:0048038">
    <property type="term" value="F:quinone binding"/>
    <property type="evidence" value="ECO:0007669"/>
    <property type="project" value="InterPro"/>
</dbReference>
<feature type="binding site" evidence="2">
    <location>
        <position position="74"/>
    </location>
    <ligand>
        <name>Fe cation</name>
        <dbReference type="ChEBI" id="CHEBI:24875"/>
    </ligand>
</feature>
<dbReference type="EMBL" id="DSXR01000128">
    <property type="protein sequence ID" value="HGS88551.1"/>
    <property type="molecule type" value="Genomic_DNA"/>
</dbReference>
<dbReference type="InterPro" id="IPR018194">
    <property type="entry name" value="Ni-dep_hyd_lsu_Ni_BS"/>
</dbReference>
<evidence type="ECO:0000313" key="4">
    <source>
        <dbReference type="EMBL" id="HGS88551.1"/>
    </source>
</evidence>
<dbReference type="SUPFAM" id="SSF56762">
    <property type="entry name" value="HydB/Nqo4-like"/>
    <property type="match status" value="1"/>
</dbReference>
<evidence type="ECO:0000259" key="3">
    <source>
        <dbReference type="Pfam" id="PF00346"/>
    </source>
</evidence>
<dbReference type="Pfam" id="PF00374">
    <property type="entry name" value="NiFeSe_Hases"/>
    <property type="match status" value="1"/>
</dbReference>
<gene>
    <name evidence="4" type="ORF">ENT17_13190</name>
</gene>
<keyword evidence="2" id="KW-0533">Nickel</keyword>
<feature type="domain" description="NADH-quinone oxidoreductase subunit D" evidence="3">
    <location>
        <begin position="294"/>
        <end position="367"/>
    </location>
</feature>
<feature type="binding site" evidence="2">
    <location>
        <position position="71"/>
    </location>
    <ligand>
        <name>Ni(2+)</name>
        <dbReference type="ChEBI" id="CHEBI:49786"/>
    </ligand>
</feature>
<name>A0A7C4Q3H8_9CHLR</name>
<dbReference type="Gene3D" id="1.10.645.10">
    <property type="entry name" value="Cytochrome-c3 Hydrogenase, chain B"/>
    <property type="match status" value="1"/>
</dbReference>
<reference evidence="4" key="1">
    <citation type="journal article" date="2020" name="mSystems">
        <title>Genome- and Community-Level Interaction Insights into Carbon Utilization and Element Cycling Functions of Hydrothermarchaeota in Hydrothermal Sediment.</title>
        <authorList>
            <person name="Zhou Z."/>
            <person name="Liu Y."/>
            <person name="Xu W."/>
            <person name="Pan J."/>
            <person name="Luo Z.H."/>
            <person name="Li M."/>
        </authorList>
    </citation>
    <scope>NUCLEOTIDE SEQUENCE [LARGE SCALE GENOMIC DNA]</scope>
    <source>
        <strain evidence="4">SpSt-556</strain>
    </source>
</reference>
<keyword evidence="2" id="KW-0460">Magnesium</keyword>
<comment type="caution">
    <text evidence="4">The sequence shown here is derived from an EMBL/GenBank/DDBJ whole genome shotgun (WGS) entry which is preliminary data.</text>
</comment>
<evidence type="ECO:0000256" key="1">
    <source>
        <dbReference type="ARBA" id="ARBA00023002"/>
    </source>
</evidence>
<keyword evidence="1" id="KW-0560">Oxidoreductase</keyword>
<dbReference type="GO" id="GO:0016651">
    <property type="term" value="F:oxidoreductase activity, acting on NAD(P)H"/>
    <property type="evidence" value="ECO:0007669"/>
    <property type="project" value="InterPro"/>
</dbReference>
<feature type="domain" description="NADH-quinone oxidoreductase subunit D" evidence="3">
    <location>
        <begin position="126"/>
        <end position="290"/>
    </location>
</feature>
<evidence type="ECO:0000256" key="2">
    <source>
        <dbReference type="PIRSR" id="PIRSR601501-1"/>
    </source>
</evidence>
<proteinExistence type="predicted"/>